<reference evidence="1 2" key="1">
    <citation type="journal article" date="2013" name="PLoS ONE">
        <title>Lactobacillus paracasei comparative genomics: towards species pan-genome definition and exploitation of diversity.</title>
        <authorList>
            <person name="Smokvina T."/>
            <person name="Wels M."/>
            <person name="Polka J."/>
            <person name="Chervaux C."/>
            <person name="Brisse S."/>
            <person name="Boekhorst J."/>
            <person name="van Hylckama Vlieg J.E."/>
            <person name="Siezen R.J."/>
        </authorList>
    </citation>
    <scope>NUCLEOTIDE SEQUENCE [LARGE SCALE GENOMIC DNA]</scope>
    <source>
        <strain evidence="1 2">Lpp123</strain>
    </source>
</reference>
<dbReference type="AlphaFoldDB" id="A0A829GA74"/>
<sequence>MQDQMTIQTTRLDYKLNLMALQSDYRFLQVTVKEGAFSNYNKLIASWLPEAVMTPRRNMYVLMFRQLPLLQQVEKLEMREIMLAEMETDSIYPNHILQLLLNQQAFGQPAISEVNKTPELLVSRKEWQYQRQDLRRQCHALNVKVNWDQDLELNVQTYTETAEWDWKRPLYKLDLARGFLERCYQPSDGPYFYQGNHTSRKNQVKFLSIKNLKSFERSKVGIARALLDNLNQNTTRYLRNSVKFHQSQVEQSCQLKLERTDAIWKQIAGCSINIYPQANDSLAAELANRMTAALKQSQIVQQVKVNIHCSRSSQSGLNIQVIRDTRDHAKYDHYEVGTVDRIIQHVTVEKFGAYQKGDEGVSWEPHDGKKSRDAATDPALIKLAQELCIKQDLANRQLTMVDAALARKIQPFTFYRFEYIRELPAPEVMVTKLAFTMTMGLVFSKKQVVLKADHLKTDDEYTRICDKVFKVLGSKKQKYIWDRVDCVVQFGTKQIMIQQFARTTMPDGEQIKKQLELCNPNKILSRKNAGQELERVRPIDADDEAFMTAFKQLQSVVAESPSTFNLKDLDQAARDAGLNPRQPGMRQVNQFLEAKASFTLKSTLQRNLPDSPLLGLKWIGLTRIEEWNGYSIAQYFVVANQSLKPDIARAVTLRRLLPLSYGDKVVDEVFPELAAMMSVEFVRNRQYTVVPFPVKYLREYWLAEQREHPEYRWKRLPSDRS</sequence>
<evidence type="ECO:0000313" key="2">
    <source>
        <dbReference type="Proteomes" id="UP000014316"/>
    </source>
</evidence>
<comment type="caution">
    <text evidence="1">The sequence shown here is derived from an EMBL/GenBank/DDBJ whole genome shotgun (WGS) entry which is preliminary data.</text>
</comment>
<dbReference type="Proteomes" id="UP000014316">
    <property type="component" value="Unassembled WGS sequence"/>
</dbReference>
<proteinExistence type="predicted"/>
<dbReference type="EMBL" id="ANJW01000988">
    <property type="protein sequence ID" value="EPC48693.1"/>
    <property type="molecule type" value="Genomic_DNA"/>
</dbReference>
<accession>A0A829GA74</accession>
<organism evidence="1 2">
    <name type="scientific">Lacticaseibacillus paracasei subsp. paracasei Lpp123</name>
    <dbReference type="NCBI Taxonomy" id="1256201"/>
    <lineage>
        <taxon>Bacteria</taxon>
        <taxon>Bacillati</taxon>
        <taxon>Bacillota</taxon>
        <taxon>Bacilli</taxon>
        <taxon>Lactobacillales</taxon>
        <taxon>Lactobacillaceae</taxon>
        <taxon>Lacticaseibacillus</taxon>
    </lineage>
</organism>
<evidence type="ECO:0000313" key="1">
    <source>
        <dbReference type="EMBL" id="EPC48693.1"/>
    </source>
</evidence>
<gene>
    <name evidence="1" type="ORF">Lpp123_16720</name>
</gene>
<protein>
    <recommendedName>
        <fullName evidence="3">Piwi domain-containing protein</fullName>
    </recommendedName>
</protein>
<evidence type="ECO:0008006" key="3">
    <source>
        <dbReference type="Google" id="ProtNLM"/>
    </source>
</evidence>
<name>A0A829GA74_LACPA</name>